<organism evidence="2">
    <name type="scientific">Picea sitchensis</name>
    <name type="common">Sitka spruce</name>
    <name type="synonym">Pinus sitchensis</name>
    <dbReference type="NCBI Taxonomy" id="3332"/>
    <lineage>
        <taxon>Eukaryota</taxon>
        <taxon>Viridiplantae</taxon>
        <taxon>Streptophyta</taxon>
        <taxon>Embryophyta</taxon>
        <taxon>Tracheophyta</taxon>
        <taxon>Spermatophyta</taxon>
        <taxon>Pinopsida</taxon>
        <taxon>Pinidae</taxon>
        <taxon>Conifers I</taxon>
        <taxon>Pinales</taxon>
        <taxon>Pinaceae</taxon>
        <taxon>Picea</taxon>
    </lineage>
</organism>
<keyword evidence="1" id="KW-0812">Transmembrane</keyword>
<reference evidence="2" key="1">
    <citation type="journal article" date="2008" name="BMC Genomics">
        <title>A conifer genomics resource of 200,000 spruce (Picea spp.) ESTs and 6,464 high-quality, sequence-finished full-length cDNAs for Sitka spruce (Picea sitchensis).</title>
        <authorList>
            <person name="Ralph S.G."/>
            <person name="Chun H.J."/>
            <person name="Kolosova N."/>
            <person name="Cooper D."/>
            <person name="Oddy C."/>
            <person name="Ritland C.E."/>
            <person name="Kirkpatrick R."/>
            <person name="Moore R."/>
            <person name="Barber S."/>
            <person name="Holt R.A."/>
            <person name="Jones S.J."/>
            <person name="Marra M.A."/>
            <person name="Douglas C.J."/>
            <person name="Ritland K."/>
            <person name="Bohlmann J."/>
        </authorList>
    </citation>
    <scope>NUCLEOTIDE SEQUENCE</scope>
    <source>
        <tissue evidence="2">Bark</tissue>
    </source>
</reference>
<keyword evidence="1" id="KW-0472">Membrane</keyword>
<keyword evidence="1" id="KW-1133">Transmembrane helix</keyword>
<sequence length="75" mass="8620">MAALWKFQVRKFGGGGLHMDGAGVNVVLKLWFIFIVSFHCFCINFIVCLPTIWQLFGSSRYENLEVEDSTWMEQG</sequence>
<protein>
    <recommendedName>
        <fullName evidence="3">Transmembrane protein</fullName>
    </recommendedName>
</protein>
<evidence type="ECO:0000256" key="1">
    <source>
        <dbReference type="SAM" id="Phobius"/>
    </source>
</evidence>
<evidence type="ECO:0000313" key="2">
    <source>
        <dbReference type="EMBL" id="ABK22981.1"/>
    </source>
</evidence>
<evidence type="ECO:0008006" key="3">
    <source>
        <dbReference type="Google" id="ProtNLM"/>
    </source>
</evidence>
<accession>A9NQS0</accession>
<feature type="transmembrane region" description="Helical" evidence="1">
    <location>
        <begin position="30"/>
        <end position="53"/>
    </location>
</feature>
<proteinExistence type="evidence at transcript level"/>
<name>A9NQS0_PICSI</name>
<dbReference type="AlphaFoldDB" id="A9NQS0"/>
<dbReference type="EMBL" id="EF083645">
    <property type="protein sequence ID" value="ABK22981.1"/>
    <property type="molecule type" value="mRNA"/>
</dbReference>